<reference evidence="1" key="1">
    <citation type="submission" date="2019-05" db="EMBL/GenBank/DDBJ databases">
        <title>Metatranscriptomic reconstruction reveals RNA viruses with the potential to shape carbon cycling in soil.</title>
        <authorList>
            <person name="Starr E.P."/>
            <person name="Nuccio E."/>
            <person name="Pett-Ridge J."/>
            <person name="Banfield J.F."/>
            <person name="Firestone M.K."/>
        </authorList>
    </citation>
    <scope>NUCLEOTIDE SEQUENCE</scope>
    <source>
        <strain evidence="2">H3_Bulk_Litter_16_284</strain>
        <strain evidence="1">H4_Bulk_46_scaffold_2064</strain>
    </source>
</reference>
<name>A0A514D4C7_9VIRU</name>
<organism evidence="1">
    <name type="scientific">Leviviridae sp</name>
    <dbReference type="NCBI Taxonomy" id="2027243"/>
    <lineage>
        <taxon>Viruses</taxon>
        <taxon>Riboviria</taxon>
        <taxon>Orthornavirae</taxon>
        <taxon>Lenarviricota</taxon>
        <taxon>Leviviricetes</taxon>
        <taxon>Norzivirales</taxon>
        <taxon>Fiersviridae</taxon>
    </lineage>
</organism>
<dbReference type="EMBL" id="MN034108">
    <property type="protein sequence ID" value="QDH88462.1"/>
    <property type="molecule type" value="Genomic_RNA"/>
</dbReference>
<dbReference type="EMBL" id="MN035104">
    <property type="protein sequence ID" value="QDH89888.1"/>
    <property type="molecule type" value="Genomic_RNA"/>
</dbReference>
<gene>
    <name evidence="2" type="ORF">H3BulkLitter16284_000002</name>
    <name evidence="1" type="ORF">H4Bulk462064_000002</name>
</gene>
<protein>
    <submittedName>
        <fullName evidence="1">Uncharacterized protein</fullName>
    </submittedName>
</protein>
<proteinExistence type="predicted"/>
<sequence>MTWSPSSPVTGGAQTGFTSPTYTLTTDIAPDVNGKQHAVTALGGTQTGVRSHSVSDPFTVTFMRPKNPRVLPNANPVTGKYSQIPRNTYAMIVRKGVNYAANQAPDVCVARLTIDVPAGSDNYDAANVRALCSIIAGILSQQSAGAGDSLVTGIL</sequence>
<accession>A0A514D4C7</accession>
<evidence type="ECO:0000313" key="2">
    <source>
        <dbReference type="EMBL" id="QDH89888.1"/>
    </source>
</evidence>
<evidence type="ECO:0000313" key="1">
    <source>
        <dbReference type="EMBL" id="QDH88462.1"/>
    </source>
</evidence>